<accession>A0ABV7BQC6</accession>
<dbReference type="EMBL" id="JBHRSB010000001">
    <property type="protein sequence ID" value="MFC2998828.1"/>
    <property type="molecule type" value="Genomic_DNA"/>
</dbReference>
<organism evidence="1 2">
    <name type="scientific">Falsiroseomonas tokyonensis</name>
    <dbReference type="NCBI Taxonomy" id="430521"/>
    <lineage>
        <taxon>Bacteria</taxon>
        <taxon>Pseudomonadati</taxon>
        <taxon>Pseudomonadota</taxon>
        <taxon>Alphaproteobacteria</taxon>
        <taxon>Acetobacterales</taxon>
        <taxon>Roseomonadaceae</taxon>
        <taxon>Falsiroseomonas</taxon>
    </lineage>
</organism>
<comment type="caution">
    <text evidence="1">The sequence shown here is derived from an EMBL/GenBank/DDBJ whole genome shotgun (WGS) entry which is preliminary data.</text>
</comment>
<sequence length="162" mass="17009">MVELQPFCGIGLTALHGPPDLLPGLPQRPGWAPVAGATAVWTAPRQWLCFHAPGLVLPVAPAQRTPMDGARSLFALRGPLVRELLATILPLDLHPRAFPPGAAAATLGAHLPLLLWLDGETFHLSCARSYGDSLAAALQAAGRGRNLRVRDAVRYSPAPAAG</sequence>
<gene>
    <name evidence="1" type="ORF">ACFOD3_02925</name>
</gene>
<dbReference type="Proteomes" id="UP001595420">
    <property type="component" value="Unassembled WGS sequence"/>
</dbReference>
<reference evidence="2" key="1">
    <citation type="journal article" date="2019" name="Int. J. Syst. Evol. Microbiol.">
        <title>The Global Catalogue of Microorganisms (GCM) 10K type strain sequencing project: providing services to taxonomists for standard genome sequencing and annotation.</title>
        <authorList>
            <consortium name="The Broad Institute Genomics Platform"/>
            <consortium name="The Broad Institute Genome Sequencing Center for Infectious Disease"/>
            <person name="Wu L."/>
            <person name="Ma J."/>
        </authorList>
    </citation>
    <scope>NUCLEOTIDE SEQUENCE [LARGE SCALE GENOMIC DNA]</scope>
    <source>
        <strain evidence="2">CGMCC 1.16855</strain>
    </source>
</reference>
<name>A0ABV7BQC6_9PROT</name>
<evidence type="ECO:0000313" key="1">
    <source>
        <dbReference type="EMBL" id="MFC2998828.1"/>
    </source>
</evidence>
<dbReference type="RefSeq" id="WP_216834441.1">
    <property type="nucleotide sequence ID" value="NZ_JAFNJS010000001.1"/>
</dbReference>
<dbReference type="InterPro" id="IPR007375">
    <property type="entry name" value="SoxG"/>
</dbReference>
<dbReference type="Pfam" id="PF04268">
    <property type="entry name" value="SoxG"/>
    <property type="match status" value="1"/>
</dbReference>
<keyword evidence="2" id="KW-1185">Reference proteome</keyword>
<evidence type="ECO:0000313" key="2">
    <source>
        <dbReference type="Proteomes" id="UP001595420"/>
    </source>
</evidence>
<proteinExistence type="predicted"/>
<protein>
    <submittedName>
        <fullName evidence="1">Sarcosine oxidase subunit gamma family protein</fullName>
    </submittedName>
</protein>